<evidence type="ECO:0000313" key="4">
    <source>
        <dbReference type="EMBL" id="NHE57339.1"/>
    </source>
</evidence>
<evidence type="ECO:0000256" key="1">
    <source>
        <dbReference type="ARBA" id="ARBA00022676"/>
    </source>
</evidence>
<dbReference type="RefSeq" id="WP_166146786.1">
    <property type="nucleotide sequence ID" value="NZ_JAANYN010000004.1"/>
</dbReference>
<accession>A0ABX0H6R1</accession>
<organism evidence="4 5">
    <name type="scientific">Cyclobacterium plantarum</name>
    <dbReference type="NCBI Taxonomy" id="2716263"/>
    <lineage>
        <taxon>Bacteria</taxon>
        <taxon>Pseudomonadati</taxon>
        <taxon>Bacteroidota</taxon>
        <taxon>Cytophagia</taxon>
        <taxon>Cytophagales</taxon>
        <taxon>Cyclobacteriaceae</taxon>
        <taxon>Cyclobacterium</taxon>
    </lineage>
</organism>
<evidence type="ECO:0000259" key="3">
    <source>
        <dbReference type="Pfam" id="PF00156"/>
    </source>
</evidence>
<dbReference type="InterPro" id="IPR000836">
    <property type="entry name" value="PRTase_dom"/>
</dbReference>
<dbReference type="InterPro" id="IPR029057">
    <property type="entry name" value="PRTase-like"/>
</dbReference>
<name>A0ABX0H6R1_9BACT</name>
<proteinExistence type="predicted"/>
<dbReference type="PANTHER" id="PTHR43363">
    <property type="entry name" value="HYPOXANTHINE PHOSPHORIBOSYLTRANSFERASE"/>
    <property type="match status" value="1"/>
</dbReference>
<reference evidence="4 5" key="1">
    <citation type="submission" date="2020-03" db="EMBL/GenBank/DDBJ databases">
        <title>Cyclobacterium plantarum sp. nov., a marine bacterium isolated from a coastal-marine wetland.</title>
        <authorList>
            <person name="Sanchez-Porro C."/>
            <person name="Ventosa A."/>
            <person name="Amoozegar M."/>
        </authorList>
    </citation>
    <scope>NUCLEOTIDE SEQUENCE [LARGE SCALE GENOMIC DNA]</scope>
    <source>
        <strain evidence="4 5">GBPx2</strain>
    </source>
</reference>
<dbReference type="CDD" id="cd06223">
    <property type="entry name" value="PRTases_typeI"/>
    <property type="match status" value="1"/>
</dbReference>
<dbReference type="PANTHER" id="PTHR43363:SF1">
    <property type="entry name" value="HYPOXANTHINE-GUANINE PHOSPHORIBOSYLTRANSFERASE"/>
    <property type="match status" value="1"/>
</dbReference>
<keyword evidence="2" id="KW-0808">Transferase</keyword>
<feature type="domain" description="Phosphoribosyltransferase" evidence="3">
    <location>
        <begin position="23"/>
        <end position="107"/>
    </location>
</feature>
<dbReference type="Pfam" id="PF00156">
    <property type="entry name" value="Pribosyltran"/>
    <property type="match status" value="1"/>
</dbReference>
<protein>
    <recommendedName>
        <fullName evidence="3">Phosphoribosyltransferase domain-containing protein</fullName>
    </recommendedName>
</protein>
<keyword evidence="5" id="KW-1185">Reference proteome</keyword>
<dbReference type="Gene3D" id="3.40.50.2020">
    <property type="match status" value="1"/>
</dbReference>
<sequence>MRDKIDITFDAISEALYAFDFPEIDLVLGIGRGGVYPACMISHQLGVAMKIIRVSHRNDLNEPMQDSPKIMDDIKWDFFSYPRILIVDDVAVTGKTLALVKEKLIDNEVHTFVLKGTADMVLFPKVKSCVNWPWNNAGKE</sequence>
<comment type="caution">
    <text evidence="4">The sequence shown here is derived from an EMBL/GenBank/DDBJ whole genome shotgun (WGS) entry which is preliminary data.</text>
</comment>
<dbReference type="SUPFAM" id="SSF53271">
    <property type="entry name" value="PRTase-like"/>
    <property type="match status" value="1"/>
</dbReference>
<dbReference type="Proteomes" id="UP000649799">
    <property type="component" value="Unassembled WGS sequence"/>
</dbReference>
<keyword evidence="1" id="KW-0328">Glycosyltransferase</keyword>
<evidence type="ECO:0000256" key="2">
    <source>
        <dbReference type="ARBA" id="ARBA00022679"/>
    </source>
</evidence>
<evidence type="ECO:0000313" key="5">
    <source>
        <dbReference type="Proteomes" id="UP000649799"/>
    </source>
</evidence>
<gene>
    <name evidence="4" type="ORF">G9Q97_11000</name>
</gene>
<dbReference type="EMBL" id="JAANYN010000004">
    <property type="protein sequence ID" value="NHE57339.1"/>
    <property type="molecule type" value="Genomic_DNA"/>
</dbReference>